<name>A0ACB0YVQ9_MELEN</name>
<gene>
    <name evidence="1" type="ORF">MENTE1834_LOCUS17092</name>
</gene>
<comment type="caution">
    <text evidence="1">The sequence shown here is derived from an EMBL/GenBank/DDBJ whole genome shotgun (WGS) entry which is preliminary data.</text>
</comment>
<evidence type="ECO:0000313" key="2">
    <source>
        <dbReference type="Proteomes" id="UP001497535"/>
    </source>
</evidence>
<dbReference type="EMBL" id="CAVMJV010000019">
    <property type="protein sequence ID" value="CAK5064639.1"/>
    <property type="molecule type" value="Genomic_DNA"/>
</dbReference>
<protein>
    <submittedName>
        <fullName evidence="1">Uncharacterized protein</fullName>
    </submittedName>
</protein>
<dbReference type="Proteomes" id="UP001497535">
    <property type="component" value="Unassembled WGS sequence"/>
</dbReference>
<accession>A0ACB0YVQ9</accession>
<keyword evidence="2" id="KW-1185">Reference proteome</keyword>
<sequence>MVMRVMEVLTNGSTCAASNIAKAFIVGSGNINGGNGGSYDFLGFGTLLYQQDTISESCYPEGLTARVNGTKVELNWWGPVYAINYSVDSTFYNN</sequence>
<organism evidence="1 2">
    <name type="scientific">Meloidogyne enterolobii</name>
    <name type="common">Root-knot nematode worm</name>
    <name type="synonym">Meloidogyne mayaguensis</name>
    <dbReference type="NCBI Taxonomy" id="390850"/>
    <lineage>
        <taxon>Eukaryota</taxon>
        <taxon>Metazoa</taxon>
        <taxon>Ecdysozoa</taxon>
        <taxon>Nematoda</taxon>
        <taxon>Chromadorea</taxon>
        <taxon>Rhabditida</taxon>
        <taxon>Tylenchina</taxon>
        <taxon>Tylenchomorpha</taxon>
        <taxon>Tylenchoidea</taxon>
        <taxon>Meloidogynidae</taxon>
        <taxon>Meloidogyninae</taxon>
        <taxon>Meloidogyne</taxon>
    </lineage>
</organism>
<evidence type="ECO:0000313" key="1">
    <source>
        <dbReference type="EMBL" id="CAK5064639.1"/>
    </source>
</evidence>
<proteinExistence type="predicted"/>
<reference evidence="1" key="1">
    <citation type="submission" date="2023-11" db="EMBL/GenBank/DDBJ databases">
        <authorList>
            <person name="Poullet M."/>
        </authorList>
    </citation>
    <scope>NUCLEOTIDE SEQUENCE</scope>
    <source>
        <strain evidence="1">E1834</strain>
    </source>
</reference>